<evidence type="ECO:0000313" key="2">
    <source>
        <dbReference type="EMBL" id="MBF0971104.1"/>
    </source>
</evidence>
<dbReference type="EMBL" id="JABZGR010000039">
    <property type="protein sequence ID" value="MBF0971104.1"/>
    <property type="molecule type" value="Genomic_DNA"/>
</dbReference>
<comment type="caution">
    <text evidence="2">The sequence shown here is derived from an EMBL/GenBank/DDBJ whole genome shotgun (WGS) entry which is preliminary data.</text>
</comment>
<dbReference type="Pfam" id="PF16109">
    <property type="entry name" value="DUF4827"/>
    <property type="match status" value="1"/>
</dbReference>
<evidence type="ECO:0000313" key="3">
    <source>
        <dbReference type="Proteomes" id="UP000704068"/>
    </source>
</evidence>
<dbReference type="RefSeq" id="WP_303764677.1">
    <property type="nucleotide sequence ID" value="NZ_CAUTUY010000001.1"/>
</dbReference>
<protein>
    <submittedName>
        <fullName evidence="2">DUF4827 domain-containing protein</fullName>
    </submittedName>
</protein>
<organism evidence="2 3">
    <name type="scientific">Alloprevotella tannerae</name>
    <dbReference type="NCBI Taxonomy" id="76122"/>
    <lineage>
        <taxon>Bacteria</taxon>
        <taxon>Pseudomonadati</taxon>
        <taxon>Bacteroidota</taxon>
        <taxon>Bacteroidia</taxon>
        <taxon>Bacteroidales</taxon>
        <taxon>Prevotellaceae</taxon>
        <taxon>Alloprevotella</taxon>
    </lineage>
</organism>
<keyword evidence="1" id="KW-0732">Signal</keyword>
<accession>A0A929S0N1</accession>
<reference evidence="2" key="1">
    <citation type="submission" date="2020-04" db="EMBL/GenBank/DDBJ databases">
        <title>Deep metagenomics examines the oral microbiome during advanced dental caries in children, revealing novel taxa and co-occurrences with host molecules.</title>
        <authorList>
            <person name="Baker J.L."/>
            <person name="Morton J.T."/>
            <person name="Dinis M."/>
            <person name="Alvarez R."/>
            <person name="Tran N.C."/>
            <person name="Knight R."/>
            <person name="Edlund A."/>
        </authorList>
    </citation>
    <scope>NUCLEOTIDE SEQUENCE</scope>
    <source>
        <strain evidence="2">JCVI_34_bin.1</strain>
    </source>
</reference>
<feature type="signal peptide" evidence="1">
    <location>
        <begin position="1"/>
        <end position="39"/>
    </location>
</feature>
<proteinExistence type="predicted"/>
<sequence length="245" mass="27301">MITMQNTSFRIRLCRNVWQRLALMLPLLLAGLCLFQACSNDDTSYADKRKRERRQVQNFLKKGAKVIDPESGSVLLDVPGNIKVISEEQFYKQDSTTNVANNEYVLFAGSGVYMQILRKGQPGKIAQGASAPVVCRYFEFNLATDSLQSTNNVLANEDRPDVMTVTNSYGIYSGLFNSGVMKSLYGAAVPSGWLFPLPFIGLGRQTTPTSEIAKVRLIVPSTEGHERSKGSVRPCFYEITYQFGR</sequence>
<dbReference type="Proteomes" id="UP000704068">
    <property type="component" value="Unassembled WGS sequence"/>
</dbReference>
<feature type="chain" id="PRO_5036748123" evidence="1">
    <location>
        <begin position="40"/>
        <end position="245"/>
    </location>
</feature>
<dbReference type="InterPro" id="IPR032252">
    <property type="entry name" value="DUF4827"/>
</dbReference>
<evidence type="ECO:0000256" key="1">
    <source>
        <dbReference type="SAM" id="SignalP"/>
    </source>
</evidence>
<gene>
    <name evidence="2" type="ORF">HXK21_08730</name>
</gene>
<dbReference type="Gene3D" id="3.10.50.40">
    <property type="match status" value="1"/>
</dbReference>
<dbReference type="GO" id="GO:0003755">
    <property type="term" value="F:peptidyl-prolyl cis-trans isomerase activity"/>
    <property type="evidence" value="ECO:0007669"/>
    <property type="project" value="InterPro"/>
</dbReference>
<dbReference type="InterPro" id="IPR046357">
    <property type="entry name" value="PPIase_dom_sf"/>
</dbReference>
<name>A0A929S0N1_9BACT</name>
<dbReference type="AlphaFoldDB" id="A0A929S0N1"/>